<dbReference type="EMBL" id="CP102294">
    <property type="protein sequence ID" value="UWN57611.1"/>
    <property type="molecule type" value="Genomic_DNA"/>
</dbReference>
<dbReference type="Pfam" id="PF09365">
    <property type="entry name" value="DUF2461"/>
    <property type="match status" value="1"/>
</dbReference>
<keyword evidence="2" id="KW-1185">Reference proteome</keyword>
<proteinExistence type="predicted"/>
<dbReference type="InterPro" id="IPR012808">
    <property type="entry name" value="CHP02453"/>
</dbReference>
<dbReference type="NCBIfam" id="TIGR02453">
    <property type="entry name" value="TIGR02453 family protein"/>
    <property type="match status" value="1"/>
</dbReference>
<accession>A0ABY5V072</accession>
<gene>
    <name evidence="1" type="ORF">NQ491_02210</name>
</gene>
<sequence length="224" mass="25800">MQDVIEFLRQLRLHNDRTWFEANKSWYRDAQSQFAAFVEELIAGIARFDSSVQGLAAKDCTYRIYRDTRFSADKTPYKTHMGAYVCRGGKKSGFAGYYFHVEPQSDAPGGHLLSAGIYMPDRDVLESIREEILDNGAAFEASVKRARGFRLYQGNKLKKFPAGFTAEGAYSDYLKLKDFYLEKFVDEDYMLQPDLARKAVADFKKTFDFNERLNRAAAYAFENR</sequence>
<evidence type="ECO:0000313" key="1">
    <source>
        <dbReference type="EMBL" id="UWN57611.1"/>
    </source>
</evidence>
<dbReference type="InterPro" id="IPR015996">
    <property type="entry name" value="UCP028451"/>
</dbReference>
<dbReference type="GeneID" id="82890510"/>
<dbReference type="PIRSF" id="PIRSF028451">
    <property type="entry name" value="UCP028451"/>
    <property type="match status" value="1"/>
</dbReference>
<organism evidence="1 2">
    <name type="scientific">Alistipes ihumii AP11</name>
    <dbReference type="NCBI Taxonomy" id="1211813"/>
    <lineage>
        <taxon>Bacteria</taxon>
        <taxon>Pseudomonadati</taxon>
        <taxon>Bacteroidota</taxon>
        <taxon>Bacteroidia</taxon>
        <taxon>Bacteroidales</taxon>
        <taxon>Rikenellaceae</taxon>
        <taxon>Alistipes</taxon>
    </lineage>
</organism>
<protein>
    <submittedName>
        <fullName evidence="1">DUF2461 domain-containing protein</fullName>
    </submittedName>
</protein>
<reference evidence="1" key="1">
    <citation type="journal article" date="2022" name="Cell">
        <title>Design, construction, and in vivo augmentation of a complex gut microbiome.</title>
        <authorList>
            <person name="Cheng A.G."/>
            <person name="Ho P.Y."/>
            <person name="Aranda-Diaz A."/>
            <person name="Jain S."/>
            <person name="Yu F.B."/>
            <person name="Meng X."/>
            <person name="Wang M."/>
            <person name="Iakiviak M."/>
            <person name="Nagashima K."/>
            <person name="Zhao A."/>
            <person name="Murugkar P."/>
            <person name="Patil A."/>
            <person name="Atabakhsh K."/>
            <person name="Weakley A."/>
            <person name="Yan J."/>
            <person name="Brumbaugh A.R."/>
            <person name="Higginbottom S."/>
            <person name="Dimas A."/>
            <person name="Shiver A.L."/>
            <person name="Deutschbauer A."/>
            <person name="Neff N."/>
            <person name="Sonnenburg J.L."/>
            <person name="Huang K.C."/>
            <person name="Fischbach M.A."/>
        </authorList>
    </citation>
    <scope>NUCLEOTIDE SEQUENCE</scope>
    <source>
        <strain evidence="1">AP11</strain>
    </source>
</reference>
<dbReference type="PANTHER" id="PTHR36452">
    <property type="entry name" value="CHROMOSOME 12, WHOLE GENOME SHOTGUN SEQUENCE"/>
    <property type="match status" value="1"/>
</dbReference>
<evidence type="ECO:0000313" key="2">
    <source>
        <dbReference type="Proteomes" id="UP001059295"/>
    </source>
</evidence>
<dbReference type="Proteomes" id="UP001059295">
    <property type="component" value="Chromosome"/>
</dbReference>
<dbReference type="RefSeq" id="WP_026089502.1">
    <property type="nucleotide sequence ID" value="NZ_CAPH01000005.1"/>
</dbReference>
<dbReference type="PANTHER" id="PTHR36452:SF1">
    <property type="entry name" value="DUF2461 DOMAIN-CONTAINING PROTEIN"/>
    <property type="match status" value="1"/>
</dbReference>
<name>A0ABY5V072_9BACT</name>